<dbReference type="RefSeq" id="WP_207141978.1">
    <property type="nucleotide sequence ID" value="NZ_JAEKJZ010000003.1"/>
</dbReference>
<feature type="compositionally biased region" description="Polar residues" evidence="1">
    <location>
        <begin position="479"/>
        <end position="490"/>
    </location>
</feature>
<comment type="caution">
    <text evidence="3">The sequence shown here is derived from an EMBL/GenBank/DDBJ whole genome shotgun (WGS) entry which is preliminary data.</text>
</comment>
<protein>
    <recommendedName>
        <fullName evidence="5">SH3 domain-containing protein</fullName>
    </recommendedName>
</protein>
<evidence type="ECO:0008006" key="5">
    <source>
        <dbReference type="Google" id="ProtNLM"/>
    </source>
</evidence>
<sequence length="597" mass="65808">MTLRLVMTLAIVLLEAVSARADDWTGNWDSNYGQLRLIQEGDRLYGDYADNGTIEGIVGPDRKTAHAVFYWNNGQWGTVLWRRANDRMVGVWNWSKDGLPELKSRNRWMATRTASRVAPLKFASQIKRRFPEQDVNFTEGPFLSWLSFNGSRNVLQENGNANANSNTGQNPRTGLSRWYGGYDLVNVGPAFEISADVIHYRSQNTASIDLSIYARPGGQCPQTMHLGFCRDLVASADARGFVDVKTSGVGLLNPSNGGIGEEFRVAFRLPGDSQDRLLVLRRDVTSFSASIHHPQRGWDYDGFATARTHICETSQCMRAVFDEVRRFPNRFRKGYNSTYLNRIYNLPNSITASRRNTQVPAPAPGGGGALEGTWGLYEETGESLGYVTMSGRGRNLQASGNLANFFVNGASAETRFSLAQQTDEAAAFDLTTFADGSGERKTGRLIVEFPRSGSANPRGTLIVADEVLLVELNAHNGGVTPNWQTHQGEQSDPDPDQDFDNPGFGIYKFTYRLRGVPPGRAVALRAGPSRSESIVRSLSGDARALQLNDCDPDVDNIGFEAASRAAQLSVLDARWCEVVTPDGNGWLPGRYLQPEQN</sequence>
<keyword evidence="2" id="KW-0732">Signal</keyword>
<reference evidence="3" key="1">
    <citation type="submission" date="2020-12" db="EMBL/GenBank/DDBJ databases">
        <title>Oil enriched cultivation method for isolating marine PHA-producing bacteria.</title>
        <authorList>
            <person name="Zheng W."/>
            <person name="Yu S."/>
            <person name="Huang Y."/>
        </authorList>
    </citation>
    <scope>NUCLEOTIDE SEQUENCE</scope>
    <source>
        <strain evidence="3">SY-2-12</strain>
    </source>
</reference>
<evidence type="ECO:0000313" key="3">
    <source>
        <dbReference type="EMBL" id="MBN9672151.1"/>
    </source>
</evidence>
<organism evidence="3 4">
    <name type="scientific">Roseibium aggregatum</name>
    <dbReference type="NCBI Taxonomy" id="187304"/>
    <lineage>
        <taxon>Bacteria</taxon>
        <taxon>Pseudomonadati</taxon>
        <taxon>Pseudomonadota</taxon>
        <taxon>Alphaproteobacteria</taxon>
        <taxon>Hyphomicrobiales</taxon>
        <taxon>Stappiaceae</taxon>
        <taxon>Roseibium</taxon>
    </lineage>
</organism>
<dbReference type="Proteomes" id="UP000664096">
    <property type="component" value="Unassembled WGS sequence"/>
</dbReference>
<feature type="region of interest" description="Disordered" evidence="1">
    <location>
        <begin position="479"/>
        <end position="500"/>
    </location>
</feature>
<gene>
    <name evidence="3" type="ORF">JF539_17495</name>
</gene>
<accession>A0A939EF87</accession>
<feature type="chain" id="PRO_5036975678" description="SH3 domain-containing protein" evidence="2">
    <location>
        <begin position="22"/>
        <end position="597"/>
    </location>
</feature>
<dbReference type="AlphaFoldDB" id="A0A939EF87"/>
<evidence type="ECO:0000313" key="4">
    <source>
        <dbReference type="Proteomes" id="UP000664096"/>
    </source>
</evidence>
<evidence type="ECO:0000256" key="1">
    <source>
        <dbReference type="SAM" id="MobiDB-lite"/>
    </source>
</evidence>
<name>A0A939EF87_9HYPH</name>
<proteinExistence type="predicted"/>
<evidence type="ECO:0000256" key="2">
    <source>
        <dbReference type="SAM" id="SignalP"/>
    </source>
</evidence>
<feature type="signal peptide" evidence="2">
    <location>
        <begin position="1"/>
        <end position="21"/>
    </location>
</feature>
<dbReference type="EMBL" id="JAEKJZ010000003">
    <property type="protein sequence ID" value="MBN9672151.1"/>
    <property type="molecule type" value="Genomic_DNA"/>
</dbReference>